<dbReference type="GO" id="GO:0006260">
    <property type="term" value="P:DNA replication"/>
    <property type="evidence" value="ECO:0007669"/>
    <property type="project" value="TreeGrafter"/>
</dbReference>
<dbReference type="Pfam" id="PF01695">
    <property type="entry name" value="IstB_IS21"/>
    <property type="match status" value="1"/>
</dbReference>
<keyword evidence="2" id="KW-0547">Nucleotide-binding</keyword>
<name>A0A8S5SIL8_9CAUD</name>
<dbReference type="GO" id="GO:0005524">
    <property type="term" value="F:ATP binding"/>
    <property type="evidence" value="ECO:0007669"/>
    <property type="project" value="InterPro"/>
</dbReference>
<evidence type="ECO:0000313" key="2">
    <source>
        <dbReference type="EMBL" id="DAF50908.1"/>
    </source>
</evidence>
<proteinExistence type="predicted"/>
<protein>
    <submittedName>
        <fullName evidence="2">Replicative helicase</fullName>
    </submittedName>
</protein>
<keyword evidence="2" id="KW-0067">ATP-binding</keyword>
<keyword evidence="2" id="KW-0378">Hydrolase</keyword>
<dbReference type="PANTHER" id="PTHR30050">
    <property type="entry name" value="CHROMOSOMAL REPLICATION INITIATOR PROTEIN DNAA"/>
    <property type="match status" value="1"/>
</dbReference>
<dbReference type="PANTHER" id="PTHR30050:SF10">
    <property type="entry name" value="PHAGE-LIKE ELEMENT PBSX PROTEIN XKDC"/>
    <property type="match status" value="1"/>
</dbReference>
<evidence type="ECO:0000259" key="1">
    <source>
        <dbReference type="Pfam" id="PF01695"/>
    </source>
</evidence>
<sequence length="241" mass="27101">MDITAVLENLRKNGISQEKSYFECPDCEDRGYTATRSATGELMTRICPCQIRKDNQRRIARSGLSGLLESCTLETYQTAEPWQKQAKQMAEAYITDWRGKWFYAGGTPGSGKTHLCTAICGKLMEAGLPVRYMQWRSDIPSIKAKVNDAELYADAVGMLKTIRVLYIDDFLKGNVTEADRNIAFDLLNARYIKPECATIISSERTIGQILDWDEAIGSRIAERAKGFTMSVTGSGKNWRLR</sequence>
<dbReference type="SUPFAM" id="SSF52540">
    <property type="entry name" value="P-loop containing nucleoside triphosphate hydrolases"/>
    <property type="match status" value="1"/>
</dbReference>
<dbReference type="Gene3D" id="3.40.50.300">
    <property type="entry name" value="P-loop containing nucleotide triphosphate hydrolases"/>
    <property type="match status" value="1"/>
</dbReference>
<organism evidence="2">
    <name type="scientific">Siphoviridae sp. ctRPk8</name>
    <dbReference type="NCBI Taxonomy" id="2827870"/>
    <lineage>
        <taxon>Viruses</taxon>
        <taxon>Duplodnaviria</taxon>
        <taxon>Heunggongvirae</taxon>
        <taxon>Uroviricota</taxon>
        <taxon>Caudoviricetes</taxon>
    </lineage>
</organism>
<dbReference type="GO" id="GO:0004386">
    <property type="term" value="F:helicase activity"/>
    <property type="evidence" value="ECO:0007669"/>
    <property type="project" value="UniProtKB-KW"/>
</dbReference>
<dbReference type="InterPro" id="IPR002611">
    <property type="entry name" value="IstB_ATP-bd"/>
</dbReference>
<keyword evidence="2" id="KW-0347">Helicase</keyword>
<dbReference type="InterPro" id="IPR027417">
    <property type="entry name" value="P-loop_NTPase"/>
</dbReference>
<dbReference type="EMBL" id="BK032606">
    <property type="protein sequence ID" value="DAF50908.1"/>
    <property type="molecule type" value="Genomic_DNA"/>
</dbReference>
<accession>A0A8S5SIL8</accession>
<feature type="domain" description="IstB-like ATP-binding" evidence="1">
    <location>
        <begin position="83"/>
        <end position="217"/>
    </location>
</feature>
<reference evidence="2" key="1">
    <citation type="journal article" date="2021" name="Proc. Natl. Acad. Sci. U.S.A.">
        <title>A Catalog of Tens of Thousands of Viruses from Human Metagenomes Reveals Hidden Associations with Chronic Diseases.</title>
        <authorList>
            <person name="Tisza M.J."/>
            <person name="Buck C.B."/>
        </authorList>
    </citation>
    <scope>NUCLEOTIDE SEQUENCE</scope>
    <source>
        <strain evidence="2">CtRPk8</strain>
    </source>
</reference>